<dbReference type="Proteomes" id="UP001161247">
    <property type="component" value="Chromosome 6"/>
</dbReference>
<dbReference type="PANTHER" id="PTHR31147:SF66">
    <property type="entry name" value="OS05G0315700 PROTEIN"/>
    <property type="match status" value="1"/>
</dbReference>
<evidence type="ECO:0000256" key="2">
    <source>
        <dbReference type="ARBA" id="ARBA00022679"/>
    </source>
</evidence>
<keyword evidence="2" id="KW-0808">Transferase</keyword>
<keyword evidence="4" id="KW-1185">Reference proteome</keyword>
<comment type="similarity">
    <text evidence="1">Belongs to the plant acyltransferase family.</text>
</comment>
<dbReference type="PANTHER" id="PTHR31147">
    <property type="entry name" value="ACYL TRANSFERASE 4"/>
    <property type="match status" value="1"/>
</dbReference>
<evidence type="ECO:0000256" key="1">
    <source>
        <dbReference type="ARBA" id="ARBA00009861"/>
    </source>
</evidence>
<evidence type="ECO:0000313" key="4">
    <source>
        <dbReference type="Proteomes" id="UP001161247"/>
    </source>
</evidence>
<accession>A0AAV1DRS3</accession>
<dbReference type="GO" id="GO:0016740">
    <property type="term" value="F:transferase activity"/>
    <property type="evidence" value="ECO:0007669"/>
    <property type="project" value="UniProtKB-KW"/>
</dbReference>
<evidence type="ECO:0000313" key="3">
    <source>
        <dbReference type="EMBL" id="CAI9110359.1"/>
    </source>
</evidence>
<dbReference type="InterPro" id="IPR050898">
    <property type="entry name" value="Plant_acyltransferase"/>
</dbReference>
<reference evidence="3" key="1">
    <citation type="submission" date="2023-03" db="EMBL/GenBank/DDBJ databases">
        <authorList>
            <person name="Julca I."/>
        </authorList>
    </citation>
    <scope>NUCLEOTIDE SEQUENCE</scope>
</reference>
<organism evidence="3 4">
    <name type="scientific">Oldenlandia corymbosa var. corymbosa</name>
    <dbReference type="NCBI Taxonomy" id="529605"/>
    <lineage>
        <taxon>Eukaryota</taxon>
        <taxon>Viridiplantae</taxon>
        <taxon>Streptophyta</taxon>
        <taxon>Embryophyta</taxon>
        <taxon>Tracheophyta</taxon>
        <taxon>Spermatophyta</taxon>
        <taxon>Magnoliopsida</taxon>
        <taxon>eudicotyledons</taxon>
        <taxon>Gunneridae</taxon>
        <taxon>Pentapetalae</taxon>
        <taxon>asterids</taxon>
        <taxon>lamiids</taxon>
        <taxon>Gentianales</taxon>
        <taxon>Rubiaceae</taxon>
        <taxon>Rubioideae</taxon>
        <taxon>Spermacoceae</taxon>
        <taxon>Hedyotis-Oldenlandia complex</taxon>
        <taxon>Oldenlandia</taxon>
    </lineage>
</organism>
<dbReference type="AlphaFoldDB" id="A0AAV1DRS3"/>
<sequence>MGVVSTSGKSFQIMRQMPKLIPPARPTPREIKLLSDIDDQSGLRCQVPFVGFYRKEENHDGGNNKEDDPVKIIKAALAEALVIYYPFAGRLIEKPGNKLAVDCTGEGVMFIEADADVTLEDLGELQPPYPYFEEILYDVPGSSGILHTPLLLIQVTRLRCGGFIFAIRLNHTMSDGCGIGQFKKAVAEIARGAAVPSVTPVWRRELLNARDPPRITCIHPEYDVPASYSTAKNPFATISDLVDTSIFFSPAKISALRTLLPADLRLKCSDFDVLTAWIWRSRTRALQPDPQEEVRLMISVNSRSRSNPPLPEGYYGCATALPVALATAEGLIENQLEYAVDLVMKAKSRVTEEYMKSVADLMVLKGRPGLMVASTFYISDWRRLRYDQIDFGWGKPIYYGPAKLRPQMKILSYYTWKKNKQGEEGISVFLCLPKFAMEKFTADIDRIGG</sequence>
<dbReference type="Gene3D" id="3.30.559.10">
    <property type="entry name" value="Chloramphenicol acetyltransferase-like domain"/>
    <property type="match status" value="2"/>
</dbReference>
<name>A0AAV1DRS3_OLDCO</name>
<protein>
    <submittedName>
        <fullName evidence="3">OLC1v1010367C1</fullName>
    </submittedName>
</protein>
<dbReference type="InterPro" id="IPR023213">
    <property type="entry name" value="CAT-like_dom_sf"/>
</dbReference>
<dbReference type="Pfam" id="PF02458">
    <property type="entry name" value="Transferase"/>
    <property type="match status" value="1"/>
</dbReference>
<gene>
    <name evidence="3" type="ORF">OLC1_LOCUS18029</name>
</gene>
<dbReference type="EMBL" id="OX459123">
    <property type="protein sequence ID" value="CAI9110359.1"/>
    <property type="molecule type" value="Genomic_DNA"/>
</dbReference>
<proteinExistence type="inferred from homology"/>